<feature type="region of interest" description="Disordered" evidence="11">
    <location>
        <begin position="252"/>
        <end position="271"/>
    </location>
</feature>
<keyword evidence="6 10" id="KW-0812">Transmembrane</keyword>
<dbReference type="InterPro" id="IPR004316">
    <property type="entry name" value="SWEET_rpt"/>
</dbReference>
<dbReference type="Gene3D" id="1.20.1280.290">
    <property type="match status" value="2"/>
</dbReference>
<evidence type="ECO:0000313" key="12">
    <source>
        <dbReference type="EMBL" id="CAH2058761.1"/>
    </source>
</evidence>
<reference evidence="12 13" key="1">
    <citation type="submission" date="2022-03" db="EMBL/GenBank/DDBJ databases">
        <authorList>
            <person name="Nunn A."/>
            <person name="Chopra R."/>
            <person name="Nunn A."/>
            <person name="Contreras Garrido A."/>
        </authorList>
    </citation>
    <scope>NUCLEOTIDE SEQUENCE [LARGE SCALE GENOMIC DNA]</scope>
</reference>
<feature type="transmembrane region" description="Helical" evidence="10">
    <location>
        <begin position="70"/>
        <end position="93"/>
    </location>
</feature>
<dbReference type="PANTHER" id="PTHR10791">
    <property type="entry name" value="RAG1-ACTIVATING PROTEIN 1"/>
    <property type="match status" value="1"/>
</dbReference>
<sequence length="271" mass="30149">MVFIKVHQLAFLFGLLGNIVSFGVFLSPVPTFYGIYKKKTSKGFQSIPYICALASATLLLYYGIMKKHAYLIISINTFGCFIEISYLFLYIIYAPREAKIATLKLIVICNIGGLGLLILLVDLLVPKPHRVSTVGWVCAAYSLAVFASPLSVMRKVIKTKSVEYMPFLLSLSLTLNAVMWFFYGLLIKDKFIAMPNILGFLFGIAQMILYMMYHDSRKTDLPKLTTSTENEPTNQTNLNQVAIVAVELPDAKSDNVEGSARPVKTPNSSTT</sequence>
<evidence type="ECO:0000256" key="8">
    <source>
        <dbReference type="ARBA" id="ARBA00022989"/>
    </source>
</evidence>
<evidence type="ECO:0000256" key="7">
    <source>
        <dbReference type="ARBA" id="ARBA00022737"/>
    </source>
</evidence>
<dbReference type="GO" id="GO:0051119">
    <property type="term" value="F:sugar transmembrane transporter activity"/>
    <property type="evidence" value="ECO:0007669"/>
    <property type="project" value="InterPro"/>
</dbReference>
<evidence type="ECO:0000256" key="3">
    <source>
        <dbReference type="ARBA" id="ARBA00022448"/>
    </source>
</evidence>
<feature type="transmembrane region" description="Helical" evidence="10">
    <location>
        <begin position="192"/>
        <end position="213"/>
    </location>
</feature>
<evidence type="ECO:0000256" key="5">
    <source>
        <dbReference type="ARBA" id="ARBA00022597"/>
    </source>
</evidence>
<feature type="transmembrane region" description="Helical" evidence="10">
    <location>
        <begin position="47"/>
        <end position="64"/>
    </location>
</feature>
<dbReference type="EMBL" id="OU466860">
    <property type="protein sequence ID" value="CAH2058761.1"/>
    <property type="molecule type" value="Genomic_DNA"/>
</dbReference>
<accession>A0AAU9SAJ4</accession>
<keyword evidence="7" id="KW-0677">Repeat</keyword>
<evidence type="ECO:0000256" key="1">
    <source>
        <dbReference type="ARBA" id="ARBA00004651"/>
    </source>
</evidence>
<feature type="transmembrane region" description="Helical" evidence="10">
    <location>
        <begin position="164"/>
        <end position="186"/>
    </location>
</feature>
<dbReference type="GO" id="GO:0008515">
    <property type="term" value="F:sucrose transmembrane transporter activity"/>
    <property type="evidence" value="ECO:0007669"/>
    <property type="project" value="UniProtKB-ARBA"/>
</dbReference>
<organism evidence="12 13">
    <name type="scientific">Thlaspi arvense</name>
    <name type="common">Field penny-cress</name>
    <dbReference type="NCBI Taxonomy" id="13288"/>
    <lineage>
        <taxon>Eukaryota</taxon>
        <taxon>Viridiplantae</taxon>
        <taxon>Streptophyta</taxon>
        <taxon>Embryophyta</taxon>
        <taxon>Tracheophyta</taxon>
        <taxon>Spermatophyta</taxon>
        <taxon>Magnoliopsida</taxon>
        <taxon>eudicotyledons</taxon>
        <taxon>Gunneridae</taxon>
        <taxon>Pentapetalae</taxon>
        <taxon>rosids</taxon>
        <taxon>malvids</taxon>
        <taxon>Brassicales</taxon>
        <taxon>Brassicaceae</taxon>
        <taxon>Thlaspideae</taxon>
        <taxon>Thlaspi</taxon>
    </lineage>
</organism>
<evidence type="ECO:0000256" key="11">
    <source>
        <dbReference type="SAM" id="MobiDB-lite"/>
    </source>
</evidence>
<dbReference type="Proteomes" id="UP000836841">
    <property type="component" value="Chromosome 4"/>
</dbReference>
<protein>
    <recommendedName>
        <fullName evidence="10">Bidirectional sugar transporter SWEET</fullName>
    </recommendedName>
</protein>
<keyword evidence="13" id="KW-1185">Reference proteome</keyword>
<name>A0AAU9SAJ4_THLAR</name>
<feature type="transmembrane region" description="Helical" evidence="10">
    <location>
        <begin position="131"/>
        <end position="152"/>
    </location>
</feature>
<dbReference type="GO" id="GO:0005886">
    <property type="term" value="C:plasma membrane"/>
    <property type="evidence" value="ECO:0007669"/>
    <property type="project" value="UniProtKB-SubCell"/>
</dbReference>
<gene>
    <name evidence="12" type="ORF">TAV2_LOCUS14221</name>
</gene>
<comment type="similarity">
    <text evidence="2 10">Belongs to the SWEET sugar transporter family.</text>
</comment>
<keyword evidence="9 10" id="KW-0472">Membrane</keyword>
<proteinExistence type="inferred from homology"/>
<comment type="function">
    <text evidence="10">Mediates both low-affinity uptake and efflux of sugar across the membrane.</text>
</comment>
<evidence type="ECO:0000256" key="6">
    <source>
        <dbReference type="ARBA" id="ARBA00022692"/>
    </source>
</evidence>
<dbReference type="Pfam" id="PF03083">
    <property type="entry name" value="MtN3_slv"/>
    <property type="match status" value="2"/>
</dbReference>
<keyword evidence="4" id="KW-1003">Cell membrane</keyword>
<dbReference type="FunFam" id="1.20.1280.290:FF:000003">
    <property type="entry name" value="Bidirectional sugar transporter SWEET"/>
    <property type="match status" value="1"/>
</dbReference>
<evidence type="ECO:0000256" key="4">
    <source>
        <dbReference type="ARBA" id="ARBA00022475"/>
    </source>
</evidence>
<keyword evidence="5 10" id="KW-0762">Sugar transport</keyword>
<dbReference type="PANTHER" id="PTHR10791:SF134">
    <property type="entry name" value="BIDIRECTIONAL SUGAR TRANSPORTER SWEET9"/>
    <property type="match status" value="1"/>
</dbReference>
<dbReference type="AlphaFoldDB" id="A0AAU9SAJ4"/>
<keyword evidence="3 10" id="KW-0813">Transport</keyword>
<evidence type="ECO:0000313" key="13">
    <source>
        <dbReference type="Proteomes" id="UP000836841"/>
    </source>
</evidence>
<evidence type="ECO:0000256" key="9">
    <source>
        <dbReference type="ARBA" id="ARBA00023136"/>
    </source>
</evidence>
<feature type="transmembrane region" description="Helical" evidence="10">
    <location>
        <begin position="12"/>
        <end position="35"/>
    </location>
</feature>
<dbReference type="FunFam" id="1.20.1280.290:FF:000001">
    <property type="entry name" value="Bidirectional sugar transporter SWEET"/>
    <property type="match status" value="1"/>
</dbReference>
<feature type="transmembrane region" description="Helical" evidence="10">
    <location>
        <begin position="105"/>
        <end position="125"/>
    </location>
</feature>
<comment type="subcellular location">
    <subcellularLocation>
        <location evidence="1 10">Cell membrane</location>
        <topology evidence="1 10">Multi-pass membrane protein</topology>
    </subcellularLocation>
</comment>
<keyword evidence="8 10" id="KW-1133">Transmembrane helix</keyword>
<dbReference type="InterPro" id="IPR047664">
    <property type="entry name" value="SWEET"/>
</dbReference>
<evidence type="ECO:0000256" key="10">
    <source>
        <dbReference type="RuleBase" id="RU910715"/>
    </source>
</evidence>
<evidence type="ECO:0000256" key="2">
    <source>
        <dbReference type="ARBA" id="ARBA00007809"/>
    </source>
</evidence>